<evidence type="ECO:0000313" key="1">
    <source>
        <dbReference type="EMBL" id="SMF80837.1"/>
    </source>
</evidence>
<sequence>MSNMHRIHWFDQQIREGKYPNSRLLAEEFEISTRQAQRDIEYMEISLRAPLNYVAKKRGYCYEDKTYLLPLLYMTEEEKRVLNYLAHRYRSYDYENSSSVRRVAHLLGRFTDEQQLESTRLPVFSVSPQVLRFFELLTHAVRDSLIVQILYRGEEGEIFIIGCPLQLLSKYSADYVRINCIEQHTDVELRLDRIKHLKVTEEKVEMITPSHLYGNVDALRTRSKPFQAQMVFRQPIVCNTWYGYPAHEIENRTYRIDFYEVELFMQDLMIHMTEWQELSSPKWLRTKLRSRCESIVEQLDLTNAHSTDTLKE</sequence>
<keyword evidence="2" id="KW-1185">Reference proteome</keyword>
<dbReference type="EMBL" id="LT840184">
    <property type="protein sequence ID" value="SMF80837.1"/>
    <property type="molecule type" value="Genomic_DNA"/>
</dbReference>
<evidence type="ECO:0000313" key="2">
    <source>
        <dbReference type="Proteomes" id="UP000192940"/>
    </source>
</evidence>
<dbReference type="RefSeq" id="WP_208918754.1">
    <property type="nucleotide sequence ID" value="NZ_LT840184.1"/>
</dbReference>
<proteinExistence type="predicted"/>
<accession>A0A1X7H747</accession>
<dbReference type="GO" id="GO:0003677">
    <property type="term" value="F:DNA binding"/>
    <property type="evidence" value="ECO:0007669"/>
    <property type="project" value="UniProtKB-KW"/>
</dbReference>
<dbReference type="Proteomes" id="UP000192940">
    <property type="component" value="Chromosome I"/>
</dbReference>
<organism evidence="1 2">
    <name type="scientific">Paenibacillus uliginis N3/975</name>
    <dbReference type="NCBI Taxonomy" id="1313296"/>
    <lineage>
        <taxon>Bacteria</taxon>
        <taxon>Bacillati</taxon>
        <taxon>Bacillota</taxon>
        <taxon>Bacilli</taxon>
        <taxon>Bacillales</taxon>
        <taxon>Paenibacillaceae</taxon>
        <taxon>Paenibacillus</taxon>
    </lineage>
</organism>
<keyword evidence="1" id="KW-0238">DNA-binding</keyword>
<dbReference type="InterPro" id="IPR051534">
    <property type="entry name" value="CBASS_pafABC_assoc_protein"/>
</dbReference>
<reference evidence="1 2" key="1">
    <citation type="submission" date="2017-04" db="EMBL/GenBank/DDBJ databases">
        <authorList>
            <person name="Afonso C.L."/>
            <person name="Miller P.J."/>
            <person name="Scott M.A."/>
            <person name="Spackman E."/>
            <person name="Goraichik I."/>
            <person name="Dimitrov K.M."/>
            <person name="Suarez D.L."/>
            <person name="Swayne D.E."/>
        </authorList>
    </citation>
    <scope>NUCLEOTIDE SEQUENCE [LARGE SCALE GENOMIC DNA]</scope>
    <source>
        <strain evidence="1 2">N3/975</strain>
    </source>
</reference>
<dbReference type="PANTHER" id="PTHR34580:SF9">
    <property type="entry name" value="SLL5097 PROTEIN"/>
    <property type="match status" value="1"/>
</dbReference>
<gene>
    <name evidence="1" type="ORF">SAMN05661091_1891</name>
</gene>
<dbReference type="STRING" id="1313296.SAMN05661091_1891"/>
<protein>
    <submittedName>
        <fullName evidence="1">Predicted DNA-binding transcriptional regulator YafY, contains an HTH and WYL domains</fullName>
    </submittedName>
</protein>
<dbReference type="AlphaFoldDB" id="A0A1X7H747"/>
<dbReference type="PANTHER" id="PTHR34580">
    <property type="match status" value="1"/>
</dbReference>
<name>A0A1X7H747_9BACL</name>